<reference evidence="1" key="2">
    <citation type="journal article" date="2015" name="Fish Shellfish Immunol.">
        <title>Early steps in the European eel (Anguilla anguilla)-Vibrio vulnificus interaction in the gills: Role of the RtxA13 toxin.</title>
        <authorList>
            <person name="Callol A."/>
            <person name="Pajuelo D."/>
            <person name="Ebbesson L."/>
            <person name="Teles M."/>
            <person name="MacKenzie S."/>
            <person name="Amaro C."/>
        </authorList>
    </citation>
    <scope>NUCLEOTIDE SEQUENCE</scope>
</reference>
<accession>A0A0E9U8H1</accession>
<reference evidence="1" key="1">
    <citation type="submission" date="2014-11" db="EMBL/GenBank/DDBJ databases">
        <authorList>
            <person name="Amaro Gonzalez C."/>
        </authorList>
    </citation>
    <scope>NUCLEOTIDE SEQUENCE</scope>
</reference>
<sequence>MYCLLHLQKNNRSICDQKILLTAVRRYMDSDTIGALYINSGEIPIWFTQCEF</sequence>
<name>A0A0E9U8H1_ANGAN</name>
<proteinExistence type="predicted"/>
<evidence type="ECO:0000313" key="1">
    <source>
        <dbReference type="EMBL" id="JAH62027.1"/>
    </source>
</evidence>
<organism evidence="1">
    <name type="scientific">Anguilla anguilla</name>
    <name type="common">European freshwater eel</name>
    <name type="synonym">Muraena anguilla</name>
    <dbReference type="NCBI Taxonomy" id="7936"/>
    <lineage>
        <taxon>Eukaryota</taxon>
        <taxon>Metazoa</taxon>
        <taxon>Chordata</taxon>
        <taxon>Craniata</taxon>
        <taxon>Vertebrata</taxon>
        <taxon>Euteleostomi</taxon>
        <taxon>Actinopterygii</taxon>
        <taxon>Neopterygii</taxon>
        <taxon>Teleostei</taxon>
        <taxon>Anguilliformes</taxon>
        <taxon>Anguillidae</taxon>
        <taxon>Anguilla</taxon>
    </lineage>
</organism>
<dbReference type="EMBL" id="GBXM01046550">
    <property type="protein sequence ID" value="JAH62027.1"/>
    <property type="molecule type" value="Transcribed_RNA"/>
</dbReference>
<protein>
    <submittedName>
        <fullName evidence="1">Uncharacterized protein</fullName>
    </submittedName>
</protein>
<dbReference type="AlphaFoldDB" id="A0A0E9U8H1"/>